<reference evidence="1" key="1">
    <citation type="submission" date="2023-10" db="EMBL/GenBank/DDBJ databases">
        <title>Genome assemblies of two species of porcelain crab, Petrolisthes cinctipes and Petrolisthes manimaculis (Anomura: Porcellanidae).</title>
        <authorList>
            <person name="Angst P."/>
        </authorList>
    </citation>
    <scope>NUCLEOTIDE SEQUENCE</scope>
    <source>
        <strain evidence="1">PB745_01</strain>
        <tissue evidence="1">Gill</tissue>
    </source>
</reference>
<comment type="caution">
    <text evidence="1">The sequence shown here is derived from an EMBL/GenBank/DDBJ whole genome shotgun (WGS) entry which is preliminary data.</text>
</comment>
<sequence>MCRGDSLFDKRLTWVPHLRTVKVSRLKALNLLRVLSHTSWGADRATLLRLYHVVIRSKLDYGCEVYSSATDARLRVLDPVHHAGVRLATGAFRSSPIPSLLVDANEPPLDLRRQSLMVRWFVVGIDYIDFLTPYLAWRCHLTSCLSTTFYILTHHGPLASGSERLWRRWV</sequence>
<name>A0AAE1GD97_PETCI</name>
<organism evidence="1 2">
    <name type="scientific">Petrolisthes cinctipes</name>
    <name type="common">Flat porcelain crab</name>
    <dbReference type="NCBI Taxonomy" id="88211"/>
    <lineage>
        <taxon>Eukaryota</taxon>
        <taxon>Metazoa</taxon>
        <taxon>Ecdysozoa</taxon>
        <taxon>Arthropoda</taxon>
        <taxon>Crustacea</taxon>
        <taxon>Multicrustacea</taxon>
        <taxon>Malacostraca</taxon>
        <taxon>Eumalacostraca</taxon>
        <taxon>Eucarida</taxon>
        <taxon>Decapoda</taxon>
        <taxon>Pleocyemata</taxon>
        <taxon>Anomura</taxon>
        <taxon>Galatheoidea</taxon>
        <taxon>Porcellanidae</taxon>
        <taxon>Petrolisthes</taxon>
    </lineage>
</organism>
<protein>
    <submittedName>
        <fullName evidence="1">Uncharacterized protein</fullName>
    </submittedName>
</protein>
<keyword evidence="2" id="KW-1185">Reference proteome</keyword>
<evidence type="ECO:0000313" key="1">
    <source>
        <dbReference type="EMBL" id="KAK3890502.1"/>
    </source>
</evidence>
<evidence type="ECO:0000313" key="2">
    <source>
        <dbReference type="Proteomes" id="UP001286313"/>
    </source>
</evidence>
<dbReference type="Proteomes" id="UP001286313">
    <property type="component" value="Unassembled WGS sequence"/>
</dbReference>
<proteinExistence type="predicted"/>
<dbReference type="EMBL" id="JAWQEG010000415">
    <property type="protein sequence ID" value="KAK3890502.1"/>
    <property type="molecule type" value="Genomic_DNA"/>
</dbReference>
<dbReference type="AlphaFoldDB" id="A0AAE1GD97"/>
<accession>A0AAE1GD97</accession>
<gene>
    <name evidence="1" type="ORF">Pcinc_005582</name>
</gene>